<evidence type="ECO:0000313" key="2">
    <source>
        <dbReference type="Proteomes" id="UP001359559"/>
    </source>
</evidence>
<dbReference type="Proteomes" id="UP001359559">
    <property type="component" value="Unassembled WGS sequence"/>
</dbReference>
<name>A0AAN9IR87_CLITE</name>
<protein>
    <submittedName>
        <fullName evidence="1">Uncharacterized protein</fullName>
    </submittedName>
</protein>
<sequence>MMSVREEEEGGQKNKNMRAEEKKIYGDILYIEIDGDLVGINLSGHGSSNLEQISEPPLLPEFRHFVIDHKLFLLYDYSGLGVEESLEVFDHLSQSWEIFNGEHFLEMPLEIYPLKFTFDSVWLSKIQFPPPINSSSGVVLSIVRTHMGNALGLRVYACVCSETPGYFDYFQQLDEVFADMSDVEEYDNDDFIIYNPRVMDSLHFCRSYCLVDVGSTPSVHNRSGDK</sequence>
<reference evidence="1 2" key="1">
    <citation type="submission" date="2024-01" db="EMBL/GenBank/DDBJ databases">
        <title>The genomes of 5 underutilized Papilionoideae crops provide insights into root nodulation and disease resistance.</title>
        <authorList>
            <person name="Yuan L."/>
        </authorList>
    </citation>
    <scope>NUCLEOTIDE SEQUENCE [LARGE SCALE GENOMIC DNA]</scope>
    <source>
        <strain evidence="1">LY-2023</strain>
        <tissue evidence="1">Leaf</tissue>
    </source>
</reference>
<dbReference type="AlphaFoldDB" id="A0AAN9IR87"/>
<proteinExistence type="predicted"/>
<keyword evidence="2" id="KW-1185">Reference proteome</keyword>
<comment type="caution">
    <text evidence="1">The sequence shown here is derived from an EMBL/GenBank/DDBJ whole genome shotgun (WGS) entry which is preliminary data.</text>
</comment>
<evidence type="ECO:0000313" key="1">
    <source>
        <dbReference type="EMBL" id="KAK7284559.1"/>
    </source>
</evidence>
<accession>A0AAN9IR87</accession>
<gene>
    <name evidence="1" type="ORF">RJT34_19306</name>
</gene>
<organism evidence="1 2">
    <name type="scientific">Clitoria ternatea</name>
    <name type="common">Butterfly pea</name>
    <dbReference type="NCBI Taxonomy" id="43366"/>
    <lineage>
        <taxon>Eukaryota</taxon>
        <taxon>Viridiplantae</taxon>
        <taxon>Streptophyta</taxon>
        <taxon>Embryophyta</taxon>
        <taxon>Tracheophyta</taxon>
        <taxon>Spermatophyta</taxon>
        <taxon>Magnoliopsida</taxon>
        <taxon>eudicotyledons</taxon>
        <taxon>Gunneridae</taxon>
        <taxon>Pentapetalae</taxon>
        <taxon>rosids</taxon>
        <taxon>fabids</taxon>
        <taxon>Fabales</taxon>
        <taxon>Fabaceae</taxon>
        <taxon>Papilionoideae</taxon>
        <taxon>50 kb inversion clade</taxon>
        <taxon>NPAAA clade</taxon>
        <taxon>indigoferoid/millettioid clade</taxon>
        <taxon>Phaseoleae</taxon>
        <taxon>Clitoria</taxon>
    </lineage>
</organism>
<dbReference type="EMBL" id="JAYKXN010000005">
    <property type="protein sequence ID" value="KAK7284559.1"/>
    <property type="molecule type" value="Genomic_DNA"/>
</dbReference>